<evidence type="ECO:0000256" key="1">
    <source>
        <dbReference type="SAM" id="MobiDB-lite"/>
    </source>
</evidence>
<organism evidence="2 3">
    <name type="scientific">Coccidioides immitis RMSCC 2394</name>
    <dbReference type="NCBI Taxonomy" id="404692"/>
    <lineage>
        <taxon>Eukaryota</taxon>
        <taxon>Fungi</taxon>
        <taxon>Dikarya</taxon>
        <taxon>Ascomycota</taxon>
        <taxon>Pezizomycotina</taxon>
        <taxon>Eurotiomycetes</taxon>
        <taxon>Eurotiomycetidae</taxon>
        <taxon>Onygenales</taxon>
        <taxon>Onygenaceae</taxon>
        <taxon>Coccidioides</taxon>
    </lineage>
</organism>
<feature type="region of interest" description="Disordered" evidence="1">
    <location>
        <begin position="686"/>
        <end position="709"/>
    </location>
</feature>
<feature type="region of interest" description="Disordered" evidence="1">
    <location>
        <begin position="734"/>
        <end position="826"/>
    </location>
</feature>
<feature type="region of interest" description="Disordered" evidence="1">
    <location>
        <begin position="1"/>
        <end position="70"/>
    </location>
</feature>
<feature type="compositionally biased region" description="Polar residues" evidence="1">
    <location>
        <begin position="795"/>
        <end position="813"/>
    </location>
</feature>
<feature type="compositionally biased region" description="Low complexity" evidence="1">
    <location>
        <begin position="854"/>
        <end position="863"/>
    </location>
</feature>
<accession>A0A0J6YJB1</accession>
<protein>
    <submittedName>
        <fullName evidence="2">Uncharacterized protein</fullName>
    </submittedName>
</protein>
<feature type="region of interest" description="Disordered" evidence="1">
    <location>
        <begin position="122"/>
        <end position="157"/>
    </location>
</feature>
<evidence type="ECO:0000313" key="2">
    <source>
        <dbReference type="EMBL" id="KMP08751.1"/>
    </source>
</evidence>
<name>A0A0J6YJB1_COCIT</name>
<reference evidence="3" key="1">
    <citation type="journal article" date="2010" name="Genome Res.">
        <title>Population genomic sequencing of Coccidioides fungi reveals recent hybridization and transposon control.</title>
        <authorList>
            <person name="Neafsey D.E."/>
            <person name="Barker B.M."/>
            <person name="Sharpton T.J."/>
            <person name="Stajich J.E."/>
            <person name="Park D.J."/>
            <person name="Whiston E."/>
            <person name="Hung C.-Y."/>
            <person name="McMahan C."/>
            <person name="White J."/>
            <person name="Sykes S."/>
            <person name="Heiman D."/>
            <person name="Young S."/>
            <person name="Zeng Q."/>
            <person name="Abouelleil A."/>
            <person name="Aftuck L."/>
            <person name="Bessette D."/>
            <person name="Brown A."/>
            <person name="FitzGerald M."/>
            <person name="Lui A."/>
            <person name="Macdonald J.P."/>
            <person name="Priest M."/>
            <person name="Orbach M.J."/>
            <person name="Galgiani J.N."/>
            <person name="Kirkland T.N."/>
            <person name="Cole G.T."/>
            <person name="Birren B.W."/>
            <person name="Henn M.R."/>
            <person name="Taylor J.W."/>
            <person name="Rounsley S.D."/>
        </authorList>
    </citation>
    <scope>NUCLEOTIDE SEQUENCE [LARGE SCALE GENOMIC DNA]</scope>
    <source>
        <strain evidence="3">RMSCC 2394</strain>
    </source>
</reference>
<feature type="compositionally biased region" description="Polar residues" evidence="1">
    <location>
        <begin position="734"/>
        <end position="772"/>
    </location>
</feature>
<dbReference type="EMBL" id="DS028098">
    <property type="protein sequence ID" value="KMP08751.1"/>
    <property type="molecule type" value="Genomic_DNA"/>
</dbReference>
<feature type="region of interest" description="Disordered" evidence="1">
    <location>
        <begin position="842"/>
        <end position="863"/>
    </location>
</feature>
<dbReference type="AlphaFoldDB" id="A0A0J6YJB1"/>
<dbReference type="OrthoDB" id="5401902at2759"/>
<feature type="compositionally biased region" description="Polar residues" evidence="1">
    <location>
        <begin position="125"/>
        <end position="136"/>
    </location>
</feature>
<feature type="region of interest" description="Disordered" evidence="1">
    <location>
        <begin position="233"/>
        <end position="260"/>
    </location>
</feature>
<feature type="compositionally biased region" description="Polar residues" evidence="1">
    <location>
        <begin position="11"/>
        <end position="22"/>
    </location>
</feature>
<gene>
    <name evidence="2" type="ORF">CIRG_08432</name>
</gene>
<feature type="compositionally biased region" description="Polar residues" evidence="1">
    <location>
        <begin position="686"/>
        <end position="700"/>
    </location>
</feature>
<dbReference type="STRING" id="404692.A0A0J6YJB1"/>
<dbReference type="Proteomes" id="UP000054565">
    <property type="component" value="Unassembled WGS sequence"/>
</dbReference>
<evidence type="ECO:0000313" key="3">
    <source>
        <dbReference type="Proteomes" id="UP000054565"/>
    </source>
</evidence>
<sequence>MLSEDYAASKLRSQGASPSNKVSEAVPALTRAIDSTKMIPQTPKSARPPTQPPKSSKVSRPGVGRQTIRGQRYDIPTLLDIGLQLEAGKSMQGPSSDCAGFHDAAGSRRNNGIGSRILRERSVNHQRQSSTVSVTTDDGHESVRHPRRQPVNAPQGTLAQSHAGFARFLKEHSSPKHHRVTAGGRIVPMTLQGPAPEFKLPVTAVEAKTDAIMKGVQAERQGLSLETKPCAGNVRQRKAPSGSHSRAIPIKAPPSSHEGTHAVSNLKITTGTEGQTGLHKASITNVPRVSNQKTNIPTAIGAGQSVKLGPMSFDGISISQAVPTNVGESDQFEMFSPNPQLYVPQLMEFPENVQQPLQLPYVPQAGNTFGMYQLGTTFPLNPSPQFIPVNGSIAFNPYIGHGASSALNGGDHDTGAKSLLESAVQEHDNIANQLSNLDRYMALHTWDIDSATKKLLVEQRVELVRKLDSARVHKEHLEGLVQSSKFEAPGTSQVSDHTSMINPGQATQFPFLGAYGAFQPANNNSTFFQAGSHLQLGLNPAGLTPASNFFSDDAFGPVLPGRSMAAAPYAQFDTFNPPSQNCHLPADLNRTLTAAQNWGINPDLAIQNYLNAQNAYCRTIGADMGKAKFEGRQADKMSAVPPYELDLLYHRIEEAAKRKEPLEPYFRELSRLTAVMNAMRIDSSVGDSAQLQDGAPSSSNAREDRAQSSALMTGARLGVPLSNENALQVPGIEDSSSCNNIGAANETSPQKTVVKGQSQMQPLSPLSNQQPKRCTCVKNRDKVGNRSRNARSGLYSESQSVTLAPPNLSTSSKAPGHNSGARRVGSGASFQVSSMGILPPFDGAGDSAGQTSKPTTATTDVTPDATLIKGNDRIDMANGRKMSWFRRQMRKDPNAMEVRAFFQMLREEDRAEIRKQDLDHPPF</sequence>
<proteinExistence type="predicted"/>